<comment type="pathway">
    <text evidence="2">Porphyrin-containing compound metabolism; protoporphyrin-IX biosynthesis; 5-aminolevulinate from L-glutamyl-tRNA(Glu): step 2/2.</text>
</comment>
<dbReference type="AlphaFoldDB" id="A0A930UF31"/>
<evidence type="ECO:0000313" key="8">
    <source>
        <dbReference type="EMBL" id="MBF2735237.1"/>
    </source>
</evidence>
<dbReference type="NCBIfam" id="NF000818">
    <property type="entry name" value="PRK00062.1"/>
    <property type="match status" value="1"/>
</dbReference>
<dbReference type="InterPro" id="IPR004639">
    <property type="entry name" value="4pyrrol_synth_GluAld_NH2Trfase"/>
</dbReference>
<dbReference type="GO" id="GO:0005737">
    <property type="term" value="C:cytoplasm"/>
    <property type="evidence" value="ECO:0007669"/>
    <property type="project" value="UniProtKB-SubCell"/>
</dbReference>
<comment type="subcellular location">
    <subcellularLocation>
        <location evidence="7">Cytoplasm</location>
    </subcellularLocation>
</comment>
<dbReference type="GO" id="GO:0006782">
    <property type="term" value="P:protoporphyrinogen IX biosynthetic process"/>
    <property type="evidence" value="ECO:0007669"/>
    <property type="project" value="UniProtKB-UniRule"/>
</dbReference>
<evidence type="ECO:0000256" key="3">
    <source>
        <dbReference type="ARBA" id="ARBA00008981"/>
    </source>
</evidence>
<dbReference type="Gene3D" id="3.40.640.10">
    <property type="entry name" value="Type I PLP-dependent aspartate aminotransferase-like (Major domain)"/>
    <property type="match status" value="1"/>
</dbReference>
<dbReference type="HAMAP" id="MF_00375">
    <property type="entry name" value="HemL_aminotrans_3"/>
    <property type="match status" value="1"/>
</dbReference>
<comment type="similarity">
    <text evidence="3 7">Belongs to the class-III pyridoxal-phosphate-dependent aminotransferase family. HemL subfamily.</text>
</comment>
<evidence type="ECO:0000256" key="2">
    <source>
        <dbReference type="ARBA" id="ARBA00004819"/>
    </source>
</evidence>
<dbReference type="Proteomes" id="UP000604381">
    <property type="component" value="Unassembled WGS sequence"/>
</dbReference>
<evidence type="ECO:0000256" key="1">
    <source>
        <dbReference type="ARBA" id="ARBA00001933"/>
    </source>
</evidence>
<dbReference type="InterPro" id="IPR005814">
    <property type="entry name" value="Aminotrans_3"/>
</dbReference>
<dbReference type="PANTHER" id="PTHR43713">
    <property type="entry name" value="GLUTAMATE-1-SEMIALDEHYDE 2,1-AMINOMUTASE"/>
    <property type="match status" value="1"/>
</dbReference>
<protein>
    <recommendedName>
        <fullName evidence="7">Glutamate-1-semialdehyde 2,1-aminomutase</fullName>
        <shortName evidence="7">GSA</shortName>
        <ecNumber evidence="7">5.4.3.8</ecNumber>
    </recommendedName>
    <alternativeName>
        <fullName evidence="7">Glutamate-1-semialdehyde aminotransferase</fullName>
        <shortName evidence="7">GSA-AT</shortName>
    </alternativeName>
</protein>
<comment type="cofactor">
    <cofactor evidence="1 7">
        <name>pyridoxal 5'-phosphate</name>
        <dbReference type="ChEBI" id="CHEBI:597326"/>
    </cofactor>
</comment>
<dbReference type="GO" id="GO:0030170">
    <property type="term" value="F:pyridoxal phosphate binding"/>
    <property type="evidence" value="ECO:0007669"/>
    <property type="project" value="InterPro"/>
</dbReference>
<comment type="caution">
    <text evidence="8">The sequence shown here is derived from an EMBL/GenBank/DDBJ whole genome shotgun (WGS) entry which is preliminary data.</text>
</comment>
<comment type="subunit">
    <text evidence="7">Homodimer.</text>
</comment>
<keyword evidence="5 7" id="KW-0413">Isomerase</keyword>
<evidence type="ECO:0000256" key="5">
    <source>
        <dbReference type="ARBA" id="ARBA00023235"/>
    </source>
</evidence>
<reference evidence="8" key="1">
    <citation type="submission" date="2020-10" db="EMBL/GenBank/DDBJ databases">
        <title>An improved Amphimedon queenslandica hologenome assembly reveals how three proteobacterial symbionts can extend the metabolic phenotypic of their marine sponge host.</title>
        <authorList>
            <person name="Degnan B."/>
            <person name="Degnan S."/>
            <person name="Xiang X."/>
        </authorList>
    </citation>
    <scope>NUCLEOTIDE SEQUENCE</scope>
    <source>
        <strain evidence="8">AqS2</strain>
    </source>
</reference>
<dbReference type="GO" id="GO:0008483">
    <property type="term" value="F:transaminase activity"/>
    <property type="evidence" value="ECO:0007669"/>
    <property type="project" value="InterPro"/>
</dbReference>
<evidence type="ECO:0000256" key="7">
    <source>
        <dbReference type="HAMAP-Rule" id="MF_00375"/>
    </source>
</evidence>
<dbReference type="Gene3D" id="3.90.1150.10">
    <property type="entry name" value="Aspartate Aminotransferase, domain 1"/>
    <property type="match status" value="1"/>
</dbReference>
<dbReference type="GO" id="GO:0042286">
    <property type="term" value="F:glutamate-1-semialdehyde 2,1-aminomutase activity"/>
    <property type="evidence" value="ECO:0007669"/>
    <property type="project" value="UniProtKB-UniRule"/>
</dbReference>
<keyword evidence="9" id="KW-1185">Reference proteome</keyword>
<dbReference type="EC" id="5.4.3.8" evidence="7"/>
<dbReference type="FunFam" id="3.40.640.10:FF:000021">
    <property type="entry name" value="Glutamate-1-semialdehyde 2,1-aminomutase"/>
    <property type="match status" value="1"/>
</dbReference>
<keyword evidence="6 7" id="KW-0627">Porphyrin biosynthesis</keyword>
<dbReference type="InterPro" id="IPR015421">
    <property type="entry name" value="PyrdxlP-dep_Trfase_major"/>
</dbReference>
<accession>A0A930UF31</accession>
<dbReference type="PANTHER" id="PTHR43713:SF3">
    <property type="entry name" value="GLUTAMATE-1-SEMIALDEHYDE 2,1-AMINOMUTASE 1, CHLOROPLASTIC-RELATED"/>
    <property type="match status" value="1"/>
</dbReference>
<sequence>MPGGVNSPVRSFAGVGRLRRPLVITHARGPYLHAGRRRLVDYVCGWGSIIAGHAHPGVEARLRRALARGVGYGMSHQGEEDYARVLSERAGLAMLRLVNSGTEATMTALRLARGHTGRELIVKFAGGYHGHSDGLLVAAGSGAMTLGRPSSAGVPAGAAAATHVLPYNDLPALRAYFRRHGRRTAAVIVEPIAGNMNLVIPAAAWLAEMRRLCSRSGALLIADEVMTGLRAAHGLVLRERFGVEPDLACLGKVAGGGLPLALLGGRAAVMRDLAPAGPVYQAGTLAGNPLAIEAGLATLRVLSRAAQARLARHTARLCEMLCEEAAAAGVAFSAQHVGGMAGLYFRAEPPANLAQVESCDQKAFRRFFHAMLEHGVLLPPSMYEALFTSLAHDERSFEQTAKAARAAFRAAA</sequence>
<evidence type="ECO:0000256" key="6">
    <source>
        <dbReference type="ARBA" id="ARBA00023244"/>
    </source>
</evidence>
<dbReference type="PROSITE" id="PS00600">
    <property type="entry name" value="AA_TRANSFER_CLASS_3"/>
    <property type="match status" value="1"/>
</dbReference>
<gene>
    <name evidence="7" type="primary">hemL</name>
    <name evidence="8" type="ORF">ISN26_04020</name>
</gene>
<dbReference type="EMBL" id="JADHEI010000033">
    <property type="protein sequence ID" value="MBF2735237.1"/>
    <property type="molecule type" value="Genomic_DNA"/>
</dbReference>
<evidence type="ECO:0000256" key="4">
    <source>
        <dbReference type="ARBA" id="ARBA00022898"/>
    </source>
</evidence>
<organism evidence="8 9">
    <name type="scientific">Candidatus Amphirhobacter heronislandensis</name>
    <dbReference type="NCBI Taxonomy" id="1732024"/>
    <lineage>
        <taxon>Bacteria</taxon>
        <taxon>Pseudomonadati</taxon>
        <taxon>Pseudomonadota</taxon>
        <taxon>Gammaproteobacteria</taxon>
        <taxon>Candidatus Tethybacterales</taxon>
        <taxon>Candidatus Tethybacteraceae</taxon>
        <taxon>Candidatus Amphirhobacter</taxon>
    </lineage>
</organism>
<keyword evidence="4 7" id="KW-0663">Pyridoxal phosphate</keyword>
<dbReference type="Pfam" id="PF00202">
    <property type="entry name" value="Aminotran_3"/>
    <property type="match status" value="1"/>
</dbReference>
<dbReference type="InterPro" id="IPR015424">
    <property type="entry name" value="PyrdxlP-dep_Trfase"/>
</dbReference>
<keyword evidence="7" id="KW-0963">Cytoplasm</keyword>
<dbReference type="InterPro" id="IPR015422">
    <property type="entry name" value="PyrdxlP-dep_Trfase_small"/>
</dbReference>
<dbReference type="SUPFAM" id="SSF53383">
    <property type="entry name" value="PLP-dependent transferases"/>
    <property type="match status" value="1"/>
</dbReference>
<proteinExistence type="inferred from homology"/>
<dbReference type="InterPro" id="IPR049704">
    <property type="entry name" value="Aminotrans_3_PPA_site"/>
</dbReference>
<name>A0A930UF31_9GAMM</name>
<comment type="catalytic activity">
    <reaction evidence="7">
        <text>(S)-4-amino-5-oxopentanoate = 5-aminolevulinate</text>
        <dbReference type="Rhea" id="RHEA:14265"/>
        <dbReference type="ChEBI" id="CHEBI:57501"/>
        <dbReference type="ChEBI" id="CHEBI:356416"/>
        <dbReference type="EC" id="5.4.3.8"/>
    </reaction>
</comment>
<feature type="modified residue" description="N6-(pyridoxal phosphate)lysine" evidence="7">
    <location>
        <position position="252"/>
    </location>
</feature>
<evidence type="ECO:0000313" key="9">
    <source>
        <dbReference type="Proteomes" id="UP000604381"/>
    </source>
</evidence>